<evidence type="ECO:0000256" key="2">
    <source>
        <dbReference type="SAM" id="Phobius"/>
    </source>
</evidence>
<feature type="transmembrane region" description="Helical" evidence="2">
    <location>
        <begin position="31"/>
        <end position="52"/>
    </location>
</feature>
<gene>
    <name evidence="4" type="ORF">KDL01_06645</name>
</gene>
<dbReference type="InterPro" id="IPR004147">
    <property type="entry name" value="ABC1_dom"/>
</dbReference>
<protein>
    <submittedName>
        <fullName evidence="4">AarF/ABC1/UbiB kinase family protein</fullName>
    </submittedName>
</protein>
<dbReference type="SUPFAM" id="SSF56112">
    <property type="entry name" value="Protein kinase-like (PK-like)"/>
    <property type="match status" value="1"/>
</dbReference>
<keyword evidence="2" id="KW-0472">Membrane</keyword>
<dbReference type="GO" id="GO:0016301">
    <property type="term" value="F:kinase activity"/>
    <property type="evidence" value="ECO:0007669"/>
    <property type="project" value="UniProtKB-KW"/>
</dbReference>
<feature type="transmembrane region" description="Helical" evidence="2">
    <location>
        <begin position="6"/>
        <end position="24"/>
    </location>
</feature>
<evidence type="ECO:0000256" key="1">
    <source>
        <dbReference type="ARBA" id="ARBA00009670"/>
    </source>
</evidence>
<keyword evidence="2" id="KW-1133">Transmembrane helix</keyword>
<accession>A0A941IQH5</accession>
<sequence>MVLRLVLVSLGVILAAAWIVRRLLGISRGRWAATLTAVVLGEAASVGVLNFVTDDQIDHISWRWFPVGLVMVAAFSMVAFALLEMLAGMRTRRRGQALLHPVATVRRLVARARRYAQVSIIAVRNGLWRPGNDDPQIAGSRLGRSLAATFEDAGGLFVKLGQAMASQPQLVTPAIAAAMSRLADNVAPADAAEVRAVIEDELGPLEDVFADFSTQPAGAASIAQTHFATLRDGRRVVVKVQRPGIRESVERDLDILSRLVDRLDRSTGWARSLGLKELSAGFAESTREELDFRFEAANVLAARQAVEPAAPIHIPDVMEEFSTSRVLVEERVTGASIAAPGLLDGLGAERRRELADALLALMVRQMAAGERFHADPHPGNIFLDEDGRLALIDFGAVGRLGRFERSGLIDLLRGLQSDDPTLLRQAALAIGLPTTRVDADALDRDLARLLSRASRPDGTLNPDVFMDFVTVFRDYGIVLPRTTMTLFRTLVTLVQTIELIAPGYELVAGVRRLGGEVVAQHVMPGNLREFVQQEALTFGPLLKRLPRDIDDVARSLVRGELRTRVSLFSEPEDVRAASRMVNRMVMGLIGTGLAVASAILLTVTSRPGQRVGLETVVGAIGLSFATLLLLRLIVQILREPD</sequence>
<dbReference type="PANTHER" id="PTHR10566:SF113">
    <property type="entry name" value="PROTEIN ACTIVITY OF BC1 COMPLEX KINASE 7, CHLOROPLASTIC"/>
    <property type="match status" value="1"/>
</dbReference>
<keyword evidence="4" id="KW-0418">Kinase</keyword>
<name>A0A941IQH5_9ACTN</name>
<comment type="similarity">
    <text evidence="1">Belongs to the protein kinase superfamily. ADCK protein kinase family.</text>
</comment>
<evidence type="ECO:0000313" key="4">
    <source>
        <dbReference type="EMBL" id="MBR7832933.1"/>
    </source>
</evidence>
<dbReference type="Proteomes" id="UP000675781">
    <property type="component" value="Unassembled WGS sequence"/>
</dbReference>
<dbReference type="InterPro" id="IPR011009">
    <property type="entry name" value="Kinase-like_dom_sf"/>
</dbReference>
<evidence type="ECO:0000313" key="5">
    <source>
        <dbReference type="Proteomes" id="UP000675781"/>
    </source>
</evidence>
<proteinExistence type="inferred from homology"/>
<keyword evidence="5" id="KW-1185">Reference proteome</keyword>
<reference evidence="4" key="1">
    <citation type="submission" date="2021-04" db="EMBL/GenBank/DDBJ databases">
        <title>Genome based classification of Actinospica acidithermotolerans sp. nov., an actinobacterium isolated from an Indonesian hot spring.</title>
        <authorList>
            <person name="Kusuma A.B."/>
            <person name="Putra K.E."/>
            <person name="Nafisah S."/>
            <person name="Loh J."/>
            <person name="Nouioui I."/>
            <person name="Goodfellow M."/>
        </authorList>
    </citation>
    <scope>NUCLEOTIDE SEQUENCE</scope>
    <source>
        <strain evidence="4">CSCA 57</strain>
    </source>
</reference>
<dbReference type="PANTHER" id="PTHR10566">
    <property type="entry name" value="CHAPERONE-ACTIVITY OF BC1 COMPLEX CABC1 -RELATED"/>
    <property type="match status" value="1"/>
</dbReference>
<dbReference type="CDD" id="cd05121">
    <property type="entry name" value="ABC1_ADCK3-like"/>
    <property type="match status" value="1"/>
</dbReference>
<evidence type="ECO:0000259" key="3">
    <source>
        <dbReference type="Pfam" id="PF03109"/>
    </source>
</evidence>
<dbReference type="AlphaFoldDB" id="A0A941IQH5"/>
<dbReference type="Pfam" id="PF03109">
    <property type="entry name" value="ABC1"/>
    <property type="match status" value="1"/>
</dbReference>
<comment type="caution">
    <text evidence="4">The sequence shown here is derived from an EMBL/GenBank/DDBJ whole genome shotgun (WGS) entry which is preliminary data.</text>
</comment>
<feature type="transmembrane region" description="Helical" evidence="2">
    <location>
        <begin position="64"/>
        <end position="86"/>
    </location>
</feature>
<feature type="transmembrane region" description="Helical" evidence="2">
    <location>
        <begin position="585"/>
        <end position="603"/>
    </location>
</feature>
<organism evidence="4 5">
    <name type="scientific">Actinospica durhamensis</name>
    <dbReference type="NCBI Taxonomy" id="1508375"/>
    <lineage>
        <taxon>Bacteria</taxon>
        <taxon>Bacillati</taxon>
        <taxon>Actinomycetota</taxon>
        <taxon>Actinomycetes</taxon>
        <taxon>Catenulisporales</taxon>
        <taxon>Actinospicaceae</taxon>
        <taxon>Actinospica</taxon>
    </lineage>
</organism>
<feature type="transmembrane region" description="Helical" evidence="2">
    <location>
        <begin position="615"/>
        <end position="634"/>
    </location>
</feature>
<dbReference type="EMBL" id="JAGSOG010000019">
    <property type="protein sequence ID" value="MBR7832933.1"/>
    <property type="molecule type" value="Genomic_DNA"/>
</dbReference>
<keyword evidence="4" id="KW-0808">Transferase</keyword>
<keyword evidence="2" id="KW-0812">Transmembrane</keyword>
<dbReference type="InterPro" id="IPR050154">
    <property type="entry name" value="UbiB_kinase"/>
</dbReference>
<feature type="domain" description="ABC1 atypical kinase-like" evidence="3">
    <location>
        <begin position="181"/>
        <end position="420"/>
    </location>
</feature>